<keyword evidence="1" id="KW-0472">Membrane</keyword>
<accession>A0AAX2DRL6</accession>
<evidence type="ECO:0000313" key="3">
    <source>
        <dbReference type="EMBL" id="SDX11106.1"/>
    </source>
</evidence>
<organism evidence="3 4">
    <name type="scientific">Listeria ivanovii</name>
    <dbReference type="NCBI Taxonomy" id="1638"/>
    <lineage>
        <taxon>Bacteria</taxon>
        <taxon>Bacillati</taxon>
        <taxon>Bacillota</taxon>
        <taxon>Bacilli</taxon>
        <taxon>Bacillales</taxon>
        <taxon>Listeriaceae</taxon>
        <taxon>Listeria</taxon>
    </lineage>
</organism>
<keyword evidence="1" id="KW-0812">Transmembrane</keyword>
<evidence type="ECO:0000259" key="2">
    <source>
        <dbReference type="Pfam" id="PF11738"/>
    </source>
</evidence>
<evidence type="ECO:0000256" key="1">
    <source>
        <dbReference type="SAM" id="Phobius"/>
    </source>
</evidence>
<protein>
    <recommendedName>
        <fullName evidence="2">DUF3298 domain-containing protein</fullName>
    </recommendedName>
</protein>
<proteinExistence type="predicted"/>
<dbReference type="EMBL" id="FNMX01000011">
    <property type="protein sequence ID" value="SDX11106.1"/>
    <property type="molecule type" value="Genomic_DNA"/>
</dbReference>
<gene>
    <name evidence="3" type="ORF">SAMN05421782_11117</name>
</gene>
<dbReference type="AlphaFoldDB" id="A0AAX2DRL6"/>
<dbReference type="Gene3D" id="3.30.565.40">
    <property type="entry name" value="Fervidobacterium nodosum Rt17-B1 like"/>
    <property type="match status" value="1"/>
</dbReference>
<dbReference type="Pfam" id="PF11738">
    <property type="entry name" value="DUF3298"/>
    <property type="match status" value="1"/>
</dbReference>
<reference evidence="3 4" key="1">
    <citation type="submission" date="2016-10" db="EMBL/GenBank/DDBJ databases">
        <authorList>
            <person name="Varghese N."/>
            <person name="Submissions S."/>
        </authorList>
    </citation>
    <scope>NUCLEOTIDE SEQUENCE [LARGE SCALE GENOMIC DNA]</scope>
    <source>
        <strain evidence="3 4">ATCC 49954</strain>
    </source>
</reference>
<dbReference type="Gene3D" id="3.90.640.20">
    <property type="entry name" value="Heat-shock cognate protein, ATPase"/>
    <property type="match status" value="1"/>
</dbReference>
<feature type="transmembrane region" description="Helical" evidence="1">
    <location>
        <begin position="40"/>
        <end position="61"/>
    </location>
</feature>
<dbReference type="RefSeq" id="WP_038406645.1">
    <property type="nucleotide sequence ID" value="NZ_FNMX01000011.1"/>
</dbReference>
<keyword evidence="1" id="KW-1133">Transmembrane helix</keyword>
<evidence type="ECO:0000313" key="4">
    <source>
        <dbReference type="Proteomes" id="UP000183610"/>
    </source>
</evidence>
<feature type="domain" description="DUF3298" evidence="2">
    <location>
        <begin position="186"/>
        <end position="269"/>
    </location>
</feature>
<comment type="caution">
    <text evidence="3">The sequence shown here is derived from an EMBL/GenBank/DDBJ whole genome shotgun (WGS) entry which is preliminary data.</text>
</comment>
<dbReference type="Proteomes" id="UP000183610">
    <property type="component" value="Unassembled WGS sequence"/>
</dbReference>
<name>A0AAX2DRL6_LISIV</name>
<dbReference type="InterPro" id="IPR021729">
    <property type="entry name" value="DUF3298"/>
</dbReference>
<dbReference type="InterPro" id="IPR037126">
    <property type="entry name" value="PdaC/RsiV-like_sf"/>
</dbReference>
<sequence length="282" mass="32711">MNKLRLDYKNTTIPDELNTIVQQSLQKKPQKNFFTFKRSILTTLAIVIAVFIITISTNSAIAQAMMQVPLVKNIVQVFVGTEHTEKTAKTEISLKLPKIQGLEEKTLQKDINKAYINTGEELLKEYKTEIERGNEYIEISSDFEEINNTNQLLTIRLTTEKIRASSYTENSYLNLDKKNQKILKLNDLFKDDSYVNLIKNNILLQTHQQMETNPEKIYWDINEWEPSFSAQNLEKHFYINTNNKLVITFNKYEVAPGSMGNIEFKIPTSVIKNCLKNNTFIK</sequence>